<dbReference type="AlphaFoldDB" id="A0A3P9MTD6"/>
<dbReference type="Ensembl" id="ENSPRET00000000527.1">
    <property type="protein sequence ID" value="ENSPREP00000000499.1"/>
    <property type="gene ID" value="ENSPREG00000000374.1"/>
</dbReference>
<organism evidence="5 6">
    <name type="scientific">Poecilia reticulata</name>
    <name type="common">Guppy</name>
    <name type="synonym">Acanthophacelus reticulatus</name>
    <dbReference type="NCBI Taxonomy" id="8081"/>
    <lineage>
        <taxon>Eukaryota</taxon>
        <taxon>Metazoa</taxon>
        <taxon>Chordata</taxon>
        <taxon>Craniata</taxon>
        <taxon>Vertebrata</taxon>
        <taxon>Euteleostomi</taxon>
        <taxon>Actinopterygii</taxon>
        <taxon>Neopterygii</taxon>
        <taxon>Teleostei</taxon>
        <taxon>Neoteleostei</taxon>
        <taxon>Acanthomorphata</taxon>
        <taxon>Ovalentaria</taxon>
        <taxon>Atherinomorphae</taxon>
        <taxon>Cyprinodontiformes</taxon>
        <taxon>Poeciliidae</taxon>
        <taxon>Poeciliinae</taxon>
        <taxon>Poecilia</taxon>
    </lineage>
</organism>
<reference evidence="5" key="3">
    <citation type="submission" date="2025-09" db="UniProtKB">
        <authorList>
            <consortium name="Ensembl"/>
        </authorList>
    </citation>
    <scope>IDENTIFICATION</scope>
    <source>
        <strain evidence="5">Guanapo</strain>
    </source>
</reference>
<keyword evidence="6" id="KW-1185">Reference proteome</keyword>
<feature type="active site" description="Glycyl thioester intermediate" evidence="3">
    <location>
        <position position="142"/>
    </location>
</feature>
<dbReference type="SUPFAM" id="SSF56204">
    <property type="entry name" value="Hect, E3 ligase catalytic domain"/>
    <property type="match status" value="1"/>
</dbReference>
<feature type="domain" description="HECT" evidence="4">
    <location>
        <begin position="100"/>
        <end position="153"/>
    </location>
</feature>
<keyword evidence="1" id="KW-0808">Transferase</keyword>
<evidence type="ECO:0000259" key="4">
    <source>
        <dbReference type="PROSITE" id="PS50237"/>
    </source>
</evidence>
<dbReference type="GeneTree" id="ENSGT00950000182865"/>
<dbReference type="Pfam" id="PF00632">
    <property type="entry name" value="HECT"/>
    <property type="match status" value="1"/>
</dbReference>
<dbReference type="STRING" id="8081.ENSPREP00000000499"/>
<evidence type="ECO:0000313" key="5">
    <source>
        <dbReference type="Ensembl" id="ENSPREP00000000499.1"/>
    </source>
</evidence>
<evidence type="ECO:0000313" key="6">
    <source>
        <dbReference type="Proteomes" id="UP000242638"/>
    </source>
</evidence>
<evidence type="ECO:0000256" key="2">
    <source>
        <dbReference type="ARBA" id="ARBA00022786"/>
    </source>
</evidence>
<protein>
    <recommendedName>
        <fullName evidence="4">HECT domain-containing protein</fullName>
    </recommendedName>
</protein>
<accession>A0A3P9MTD6</accession>
<dbReference type="OMA" id="ESHYHFV"/>
<name>A0A3P9MTD6_POERE</name>
<dbReference type="PROSITE" id="PS50237">
    <property type="entry name" value="HECT"/>
    <property type="match status" value="1"/>
</dbReference>
<dbReference type="InterPro" id="IPR000569">
    <property type="entry name" value="HECT_dom"/>
</dbReference>
<dbReference type="Proteomes" id="UP000242638">
    <property type="component" value="Unassembled WGS sequence"/>
</dbReference>
<evidence type="ECO:0000256" key="1">
    <source>
        <dbReference type="ARBA" id="ARBA00022679"/>
    </source>
</evidence>
<sequence>HDYLANSGCLRQPKTINDKDLLVQDILMFQVVHRVTGAFERFMDGLKTLVVLDAITTYPESFKPLMCYEPPPLTAEIMDQLFNISLSSVGKQEGPSKLGKILAFATGATVIPPVGFSPQPSIEFLHEQSIHPSRQLPIANTCINCLKLPMLETSLQRNSGFCIRKHTRFWERINFFLPCMS</sequence>
<proteinExistence type="predicted"/>
<dbReference type="InterPro" id="IPR035983">
    <property type="entry name" value="Hect_E3_ubiquitin_ligase"/>
</dbReference>
<reference evidence="5" key="2">
    <citation type="submission" date="2025-08" db="UniProtKB">
        <authorList>
            <consortium name="Ensembl"/>
        </authorList>
    </citation>
    <scope>IDENTIFICATION</scope>
    <source>
        <strain evidence="5">Guanapo</strain>
    </source>
</reference>
<dbReference type="GO" id="GO:0004842">
    <property type="term" value="F:ubiquitin-protein transferase activity"/>
    <property type="evidence" value="ECO:0007669"/>
    <property type="project" value="InterPro"/>
</dbReference>
<dbReference type="Bgee" id="ENSPREG00000000374">
    <property type="expression patterns" value="Expressed in caudal fin"/>
</dbReference>
<keyword evidence="2 3" id="KW-0833">Ubl conjugation pathway</keyword>
<evidence type="ECO:0000256" key="3">
    <source>
        <dbReference type="PROSITE-ProRule" id="PRU00104"/>
    </source>
</evidence>
<dbReference type="Gene3D" id="3.30.2410.10">
    <property type="entry name" value="Hect, E3 ligase catalytic domain"/>
    <property type="match status" value="1"/>
</dbReference>
<reference evidence="6" key="1">
    <citation type="submission" date="2013-11" db="EMBL/GenBank/DDBJ databases">
        <title>The genomic landscape of the Guanapo guppy.</title>
        <authorList>
            <person name="Kuenstner A."/>
            <person name="Dreyer C."/>
        </authorList>
    </citation>
    <scope>NUCLEOTIDE SEQUENCE</scope>
    <source>
        <strain evidence="6">Guanapo</strain>
    </source>
</reference>